<proteinExistence type="predicted"/>
<evidence type="ECO:0000313" key="2">
    <source>
        <dbReference type="Proteomes" id="UP000006729"/>
    </source>
</evidence>
<keyword evidence="2" id="KW-1185">Reference proteome</keyword>
<dbReference type="Proteomes" id="UP000006729">
    <property type="component" value="Chromosome 5"/>
</dbReference>
<sequence length="49" mass="5261">MDGKHIVVVLPMRALCAKYQWHGTTEDVVNVQKASCVCSGSNEENSAPG</sequence>
<evidence type="ECO:0000313" key="1">
    <source>
        <dbReference type="EMBL" id="RQO90986.1"/>
    </source>
</evidence>
<name>A0A3N7EZY7_POPTR</name>
<dbReference type="EMBL" id="CM009294">
    <property type="protein sequence ID" value="RQO90986.1"/>
    <property type="molecule type" value="Genomic_DNA"/>
</dbReference>
<accession>A0A3N7EZY7</accession>
<gene>
    <name evidence="1" type="ORF">POPTR_005G235350</name>
</gene>
<protein>
    <submittedName>
        <fullName evidence="1">Uncharacterized protein</fullName>
    </submittedName>
</protein>
<organism evidence="1 2">
    <name type="scientific">Populus trichocarpa</name>
    <name type="common">Western balsam poplar</name>
    <name type="synonym">Populus balsamifera subsp. trichocarpa</name>
    <dbReference type="NCBI Taxonomy" id="3694"/>
    <lineage>
        <taxon>Eukaryota</taxon>
        <taxon>Viridiplantae</taxon>
        <taxon>Streptophyta</taxon>
        <taxon>Embryophyta</taxon>
        <taxon>Tracheophyta</taxon>
        <taxon>Spermatophyta</taxon>
        <taxon>Magnoliopsida</taxon>
        <taxon>eudicotyledons</taxon>
        <taxon>Gunneridae</taxon>
        <taxon>Pentapetalae</taxon>
        <taxon>rosids</taxon>
        <taxon>fabids</taxon>
        <taxon>Malpighiales</taxon>
        <taxon>Salicaceae</taxon>
        <taxon>Saliceae</taxon>
        <taxon>Populus</taxon>
    </lineage>
</organism>
<reference evidence="1 2" key="1">
    <citation type="journal article" date="2006" name="Science">
        <title>The genome of black cottonwood, Populus trichocarpa (Torr. &amp; Gray).</title>
        <authorList>
            <person name="Tuskan G.A."/>
            <person name="Difazio S."/>
            <person name="Jansson S."/>
            <person name="Bohlmann J."/>
            <person name="Grigoriev I."/>
            <person name="Hellsten U."/>
            <person name="Putnam N."/>
            <person name="Ralph S."/>
            <person name="Rombauts S."/>
            <person name="Salamov A."/>
            <person name="Schein J."/>
            <person name="Sterck L."/>
            <person name="Aerts A."/>
            <person name="Bhalerao R.R."/>
            <person name="Bhalerao R.P."/>
            <person name="Blaudez D."/>
            <person name="Boerjan W."/>
            <person name="Brun A."/>
            <person name="Brunner A."/>
            <person name="Busov V."/>
            <person name="Campbell M."/>
            <person name="Carlson J."/>
            <person name="Chalot M."/>
            <person name="Chapman J."/>
            <person name="Chen G.L."/>
            <person name="Cooper D."/>
            <person name="Coutinho P.M."/>
            <person name="Couturier J."/>
            <person name="Covert S."/>
            <person name="Cronk Q."/>
            <person name="Cunningham R."/>
            <person name="Davis J."/>
            <person name="Degroeve S."/>
            <person name="Dejardin A."/>
            <person name="Depamphilis C."/>
            <person name="Detter J."/>
            <person name="Dirks B."/>
            <person name="Dubchak I."/>
            <person name="Duplessis S."/>
            <person name="Ehlting J."/>
            <person name="Ellis B."/>
            <person name="Gendler K."/>
            <person name="Goodstein D."/>
            <person name="Gribskov M."/>
            <person name="Grimwood J."/>
            <person name="Groover A."/>
            <person name="Gunter L."/>
            <person name="Hamberger B."/>
            <person name="Heinze B."/>
            <person name="Helariutta Y."/>
            <person name="Henrissat B."/>
            <person name="Holligan D."/>
            <person name="Holt R."/>
            <person name="Huang W."/>
            <person name="Islam-Faridi N."/>
            <person name="Jones S."/>
            <person name="Jones-Rhoades M."/>
            <person name="Jorgensen R."/>
            <person name="Joshi C."/>
            <person name="Kangasjarvi J."/>
            <person name="Karlsson J."/>
            <person name="Kelleher C."/>
            <person name="Kirkpatrick R."/>
            <person name="Kirst M."/>
            <person name="Kohler A."/>
            <person name="Kalluri U."/>
            <person name="Larimer F."/>
            <person name="Leebens-Mack J."/>
            <person name="Leple J.C."/>
            <person name="Locascio P."/>
            <person name="Lou Y."/>
            <person name="Lucas S."/>
            <person name="Martin F."/>
            <person name="Montanini B."/>
            <person name="Napoli C."/>
            <person name="Nelson D.R."/>
            <person name="Nelson C."/>
            <person name="Nieminen K."/>
            <person name="Nilsson O."/>
            <person name="Pereda V."/>
            <person name="Peter G."/>
            <person name="Philippe R."/>
            <person name="Pilate G."/>
            <person name="Poliakov A."/>
            <person name="Razumovskaya J."/>
            <person name="Richardson P."/>
            <person name="Rinaldi C."/>
            <person name="Ritland K."/>
            <person name="Rouze P."/>
            <person name="Ryaboy D."/>
            <person name="Schmutz J."/>
            <person name="Schrader J."/>
            <person name="Segerman B."/>
            <person name="Shin H."/>
            <person name="Siddiqui A."/>
            <person name="Sterky F."/>
            <person name="Terry A."/>
            <person name="Tsai C.J."/>
            <person name="Uberbacher E."/>
            <person name="Unneberg P."/>
            <person name="Vahala J."/>
            <person name="Wall K."/>
            <person name="Wessler S."/>
            <person name="Yang G."/>
            <person name="Yin T."/>
            <person name="Douglas C."/>
            <person name="Marra M."/>
            <person name="Sandberg G."/>
            <person name="Van de Peer Y."/>
            <person name="Rokhsar D."/>
        </authorList>
    </citation>
    <scope>NUCLEOTIDE SEQUENCE [LARGE SCALE GENOMIC DNA]</scope>
    <source>
        <strain evidence="2">cv. Nisqually</strain>
    </source>
</reference>
<dbReference type="AlphaFoldDB" id="A0A3N7EZY7"/>
<dbReference type="InParanoid" id="A0A3N7EZY7"/>